<keyword evidence="4" id="KW-1015">Disulfide bond</keyword>
<dbReference type="SUPFAM" id="SSF81296">
    <property type="entry name" value="E set domains"/>
    <property type="match status" value="1"/>
</dbReference>
<dbReference type="PANTHER" id="PTHR11511">
    <property type="entry name" value="LARVAL STORAGE PROTEIN/PHENOLOXIDASE"/>
    <property type="match status" value="1"/>
</dbReference>
<dbReference type="SMR" id="A0A914B0I5"/>
<dbReference type="InterPro" id="IPR013788">
    <property type="entry name" value="Hemocyanin/hexamerin"/>
</dbReference>
<dbReference type="Gene3D" id="2.60.40.1520">
    <property type="entry name" value="Hemocyanin, C-terminal domain"/>
    <property type="match status" value="1"/>
</dbReference>
<evidence type="ECO:0000256" key="1">
    <source>
        <dbReference type="ARBA" id="ARBA00004613"/>
    </source>
</evidence>
<dbReference type="GeneID" id="119738457"/>
<evidence type="ECO:0000256" key="3">
    <source>
        <dbReference type="ARBA" id="ARBA00022723"/>
    </source>
</evidence>
<dbReference type="GO" id="GO:0005576">
    <property type="term" value="C:extracellular region"/>
    <property type="evidence" value="ECO:0007669"/>
    <property type="project" value="UniProtKB-SubCell"/>
</dbReference>
<evidence type="ECO:0000256" key="4">
    <source>
        <dbReference type="ARBA" id="ARBA00023157"/>
    </source>
</evidence>
<name>A0A914B0I5_PATMI</name>
<protein>
    <recommendedName>
        <fullName evidence="5">Tyrosinase copper-binding domain-containing protein</fullName>
    </recommendedName>
</protein>
<feature type="domain" description="Tyrosinase copper-binding" evidence="5">
    <location>
        <begin position="378"/>
        <end position="389"/>
    </location>
</feature>
<dbReference type="SUPFAM" id="SSF48050">
    <property type="entry name" value="Hemocyanin, N-terminal domain"/>
    <property type="match status" value="1"/>
</dbReference>
<dbReference type="SUPFAM" id="SSF48056">
    <property type="entry name" value="Di-copper centre-containing domain"/>
    <property type="match status" value="1"/>
</dbReference>
<dbReference type="GO" id="GO:0046872">
    <property type="term" value="F:metal ion binding"/>
    <property type="evidence" value="ECO:0007669"/>
    <property type="project" value="UniProtKB-KW"/>
</dbReference>
<sequence>MDSKQNSVLSLFIAVEHSLAHYCPALDYVASLVGNALVPSCGFTKAVPEVDIFPSGIGVLAKGHQFSIFKKSHADEAAKVVNYLVSCDSFKKFQEDAARLREILNEGIYLYAISTAVLHRTDTGGALLPPLWQVNPRSYFPGPVIKRAFDQVRRGKSDASDGSTPPAFTTGSNRDPEFKLAWWREDCGFNAHHYHWHQSYPWRGVNGVTKDRQGELFYYMHQQMLARYDAERLAVGLMRVDPYSNWHLPIPEGYNPQLTDYYGAYQFAARPAGMILADNWRDPSDPTLIIQQEYHRNRLLDAINTGKFEKNDGTKVDVDINGLGAAIEANASTPNKDLYGSVGIHNRGHDILAGITDPDYRYNQAGGVMGDISAAIRDPIFFRWHKFVDDLFFLHKIKLAPYTQTDLEFQNVQVDSVQVQVINPARPANTLITRMEDVVVDIANDMFLDPNDKPNTEVKVTVKQVNHDKFSYEVGVTNSSGAPLKAAFRIFIAPSLDEYGTQYQLDSQRRLFIEMDKFVTTLKTGSSAITRSSTRSSIIKPRELTIAELKKRGTTTKKGADDGSTCRADRYCECGWPEHMLVPRGTAAGMPFDLFVMVTNWANDSSTDDLDRGTSYCGVKDKTYPDKRPMGFPFDRKIDSALYKHVADFANGFSNMMTLPIKITCV</sequence>
<evidence type="ECO:0000256" key="2">
    <source>
        <dbReference type="ARBA" id="ARBA00022525"/>
    </source>
</evidence>
<dbReference type="Pfam" id="PF03723">
    <property type="entry name" value="Hemocyanin_C"/>
    <property type="match status" value="1"/>
</dbReference>
<keyword evidence="7" id="KW-1185">Reference proteome</keyword>
<dbReference type="InterPro" id="IPR005204">
    <property type="entry name" value="Hemocyanin_N"/>
</dbReference>
<proteinExistence type="predicted"/>
<dbReference type="PANTHER" id="PTHR11511:SF4">
    <property type="entry name" value="PHENOLOXIDASE 2-RELATED"/>
    <property type="match status" value="1"/>
</dbReference>
<dbReference type="EnsemblMetazoa" id="XM_038213356.1">
    <property type="protein sequence ID" value="XP_038069284.1"/>
    <property type="gene ID" value="LOC119738457"/>
</dbReference>
<dbReference type="InterPro" id="IPR008922">
    <property type="entry name" value="Di-copper_centre_dom_sf"/>
</dbReference>
<dbReference type="InterPro" id="IPR002227">
    <property type="entry name" value="Tyrosinase_Cu-bd"/>
</dbReference>
<evidence type="ECO:0000259" key="5">
    <source>
        <dbReference type="PROSITE" id="PS00498"/>
    </source>
</evidence>
<reference evidence="6" key="1">
    <citation type="submission" date="2022-11" db="UniProtKB">
        <authorList>
            <consortium name="EnsemblMetazoa"/>
        </authorList>
    </citation>
    <scope>IDENTIFICATION</scope>
</reference>
<dbReference type="Gene3D" id="1.10.1280.10">
    <property type="entry name" value="Di-copper center containing domain from catechol oxidase"/>
    <property type="match status" value="1"/>
</dbReference>
<organism evidence="6 7">
    <name type="scientific">Patiria miniata</name>
    <name type="common">Bat star</name>
    <name type="synonym">Asterina miniata</name>
    <dbReference type="NCBI Taxonomy" id="46514"/>
    <lineage>
        <taxon>Eukaryota</taxon>
        <taxon>Metazoa</taxon>
        <taxon>Echinodermata</taxon>
        <taxon>Eleutherozoa</taxon>
        <taxon>Asterozoa</taxon>
        <taxon>Asteroidea</taxon>
        <taxon>Valvatacea</taxon>
        <taxon>Valvatida</taxon>
        <taxon>Asterinidae</taxon>
        <taxon>Patiria</taxon>
    </lineage>
</organism>
<accession>A0A914B0I5</accession>
<dbReference type="InterPro" id="IPR014756">
    <property type="entry name" value="Ig_E-set"/>
</dbReference>
<dbReference type="PROSITE" id="PS00498">
    <property type="entry name" value="TYROSINASE_2"/>
    <property type="match status" value="1"/>
</dbReference>
<comment type="subcellular location">
    <subcellularLocation>
        <location evidence="1">Secreted</location>
    </subcellularLocation>
</comment>
<evidence type="ECO:0000313" key="6">
    <source>
        <dbReference type="EnsemblMetazoa" id="XP_038069284.1"/>
    </source>
</evidence>
<keyword evidence="3" id="KW-0479">Metal-binding</keyword>
<evidence type="ECO:0000313" key="7">
    <source>
        <dbReference type="Proteomes" id="UP000887568"/>
    </source>
</evidence>
<dbReference type="InterPro" id="IPR036697">
    <property type="entry name" value="Hemocyanin_N_sf"/>
</dbReference>
<dbReference type="OMA" id="TFPSKFV"/>
<dbReference type="InterPro" id="IPR037020">
    <property type="entry name" value="Hemocyanin_C_sf"/>
</dbReference>
<dbReference type="Proteomes" id="UP000887568">
    <property type="component" value="Unplaced"/>
</dbReference>
<dbReference type="InterPro" id="IPR005203">
    <property type="entry name" value="Hemocyanin_C"/>
</dbReference>
<dbReference type="InterPro" id="IPR000896">
    <property type="entry name" value="Hemocyanin/hexamerin_mid_dom"/>
</dbReference>
<dbReference type="RefSeq" id="XP_038069284.1">
    <property type="nucleotide sequence ID" value="XM_038213356.1"/>
</dbReference>
<dbReference type="Pfam" id="PF03722">
    <property type="entry name" value="Hemocyanin_N"/>
    <property type="match status" value="1"/>
</dbReference>
<dbReference type="OrthoDB" id="8119704at2759"/>
<dbReference type="AlphaFoldDB" id="A0A914B0I5"/>
<dbReference type="Gene3D" id="1.20.1370.10">
    <property type="entry name" value="Hemocyanin, N-terminal domain"/>
    <property type="match status" value="1"/>
</dbReference>
<dbReference type="PRINTS" id="PR00187">
    <property type="entry name" value="HAEMOCYANIN"/>
</dbReference>
<keyword evidence="2" id="KW-0964">Secreted</keyword>
<dbReference type="GO" id="GO:0016491">
    <property type="term" value="F:oxidoreductase activity"/>
    <property type="evidence" value="ECO:0007669"/>
    <property type="project" value="InterPro"/>
</dbReference>
<dbReference type="Pfam" id="PF00372">
    <property type="entry name" value="Hemocyanin_M"/>
    <property type="match status" value="1"/>
</dbReference>